<keyword evidence="2 5" id="KW-0863">Zinc-finger</keyword>
<dbReference type="EMBL" id="RBNI01001183">
    <property type="protein sequence ID" value="RUP50779.1"/>
    <property type="molecule type" value="Genomic_DNA"/>
</dbReference>
<keyword evidence="3" id="KW-0862">Zinc</keyword>
<name>A0A433DIY9_9FUNG</name>
<evidence type="ECO:0000256" key="1">
    <source>
        <dbReference type="ARBA" id="ARBA00022723"/>
    </source>
</evidence>
<evidence type="ECO:0000256" key="4">
    <source>
        <dbReference type="PROSITE-ProRule" id="PRU00023"/>
    </source>
</evidence>
<dbReference type="PANTHER" id="PTHR24184">
    <property type="entry name" value="SI:CH211-189E2.2"/>
    <property type="match status" value="1"/>
</dbReference>
<keyword evidence="4" id="KW-0040">ANK repeat</keyword>
<evidence type="ECO:0000259" key="7">
    <source>
        <dbReference type="PROSITE" id="PS50178"/>
    </source>
</evidence>
<keyword evidence="1" id="KW-0479">Metal-binding</keyword>
<dbReference type="InterPro" id="IPR002110">
    <property type="entry name" value="Ankyrin_rpt"/>
</dbReference>
<keyword evidence="9" id="KW-1185">Reference proteome</keyword>
<dbReference type="SMART" id="SM00248">
    <property type="entry name" value="ANK"/>
    <property type="match status" value="4"/>
</dbReference>
<dbReference type="PANTHER" id="PTHR24184:SF11">
    <property type="entry name" value="ANKYRIN REPEAT AND SOCS BOX CONTAINING 3"/>
    <property type="match status" value="1"/>
</dbReference>
<dbReference type="InterPro" id="IPR017455">
    <property type="entry name" value="Znf_FYVE-rel"/>
</dbReference>
<dbReference type="SUPFAM" id="SSF57903">
    <property type="entry name" value="FYVE/PHD zinc finger"/>
    <property type="match status" value="1"/>
</dbReference>
<evidence type="ECO:0000313" key="9">
    <source>
        <dbReference type="Proteomes" id="UP000268093"/>
    </source>
</evidence>
<protein>
    <recommendedName>
        <fullName evidence="7">FYVE-type domain-containing protein</fullName>
    </recommendedName>
</protein>
<dbReference type="Pfam" id="PF12796">
    <property type="entry name" value="Ank_2"/>
    <property type="match status" value="1"/>
</dbReference>
<dbReference type="Pfam" id="PF13637">
    <property type="entry name" value="Ank_4"/>
    <property type="match status" value="1"/>
</dbReference>
<dbReference type="PROSITE" id="PS50088">
    <property type="entry name" value="ANK_REPEAT"/>
    <property type="match status" value="2"/>
</dbReference>
<dbReference type="InterPro" id="IPR011011">
    <property type="entry name" value="Znf_FYVE_PHD"/>
</dbReference>
<feature type="repeat" description="ANK" evidence="4">
    <location>
        <begin position="108"/>
        <end position="141"/>
    </location>
</feature>
<dbReference type="Pfam" id="PF01363">
    <property type="entry name" value="FYVE"/>
    <property type="match status" value="1"/>
</dbReference>
<dbReference type="Gene3D" id="3.30.40.10">
    <property type="entry name" value="Zinc/RING finger domain, C3HC4 (zinc finger)"/>
    <property type="match status" value="1"/>
</dbReference>
<dbReference type="PRINTS" id="PR01415">
    <property type="entry name" value="ANKYRIN"/>
</dbReference>
<dbReference type="InterPro" id="IPR036770">
    <property type="entry name" value="Ankyrin_rpt-contain_sf"/>
</dbReference>
<dbReference type="Proteomes" id="UP000268093">
    <property type="component" value="Unassembled WGS sequence"/>
</dbReference>
<dbReference type="SMART" id="SM00064">
    <property type="entry name" value="FYVE"/>
    <property type="match status" value="1"/>
</dbReference>
<evidence type="ECO:0000256" key="3">
    <source>
        <dbReference type="ARBA" id="ARBA00022833"/>
    </source>
</evidence>
<evidence type="ECO:0000256" key="6">
    <source>
        <dbReference type="SAM" id="MobiDB-lite"/>
    </source>
</evidence>
<dbReference type="AlphaFoldDB" id="A0A433DIY9"/>
<evidence type="ECO:0000313" key="8">
    <source>
        <dbReference type="EMBL" id="RUP50779.1"/>
    </source>
</evidence>
<dbReference type="GO" id="GO:0008270">
    <property type="term" value="F:zinc ion binding"/>
    <property type="evidence" value="ECO:0007669"/>
    <property type="project" value="UniProtKB-KW"/>
</dbReference>
<comment type="caution">
    <text evidence="8">The sequence shown here is derived from an EMBL/GenBank/DDBJ whole genome shotgun (WGS) entry which is preliminary data.</text>
</comment>
<dbReference type="InterPro" id="IPR000306">
    <property type="entry name" value="Znf_FYVE"/>
</dbReference>
<feature type="region of interest" description="Disordered" evidence="6">
    <location>
        <begin position="36"/>
        <end position="55"/>
    </location>
</feature>
<feature type="repeat" description="ANK" evidence="4">
    <location>
        <begin position="176"/>
        <end position="208"/>
    </location>
</feature>
<feature type="region of interest" description="Disordered" evidence="6">
    <location>
        <begin position="644"/>
        <end position="711"/>
    </location>
</feature>
<feature type="domain" description="FYVE-type" evidence="7">
    <location>
        <begin position="732"/>
        <end position="808"/>
    </location>
</feature>
<feature type="compositionally biased region" description="Polar residues" evidence="6">
    <location>
        <begin position="678"/>
        <end position="697"/>
    </location>
</feature>
<evidence type="ECO:0000256" key="2">
    <source>
        <dbReference type="ARBA" id="ARBA00022771"/>
    </source>
</evidence>
<evidence type="ECO:0000256" key="5">
    <source>
        <dbReference type="PROSITE-ProRule" id="PRU00091"/>
    </source>
</evidence>
<accession>A0A433DIY9</accession>
<dbReference type="InterPro" id="IPR013083">
    <property type="entry name" value="Znf_RING/FYVE/PHD"/>
</dbReference>
<sequence>MTSIQNAPIIPEFVYPPVPGETHRYYGDAHNQQVRLPPVHLTPPSKPTRKGPPSAITLPSSSLADLKQQRKIPQGVETDIYDASASGNLFLLRELLASQSVNEPQASTGLTPLHYAAKRGHLDIVKCLIVDACATVDLPDREGETALLKASYYGHMQVVQFLVGQARADVHQKDKDGWTALHNACSRGHSEIVQFLIECGAKVDVRNKMGHTPLVNAASKGYLAIVEYLLYDADANPLIKNNFGEAAYDAAAASCEAYICEVLERSERLWWTGKRKGMPSEEPFDITTFTDNQPYDPLNFHVTVIVIVHENQRSTSSFPLLSLARPQFSAQALSKSDTCSPWSLHPSGKPSSRYDVPQRGWFWLTDWQIDYTDPHVDTNSGWQYARTFEEPDEAWVHMAPSSGFGWVRRRRWIRVMKRRMDLINGSGGENTQQENTEEEEAIQQEQESSGMDYIERAEVVLMNGKKRDTTNSGEEAEDEGFVLAGDEGRKGANLTVAREELKRYEEAIQILLTGIKGQYMTESSKPKSICASKNLADRNPHRKHQATTLATAHIKRAEQISAAVNGTDKPPQQPRNEELEEVGLFNNSPDIVYHAEGELTSNPWSQHLAGTPPLNTGGRLPPSRLSRAQSVAATITSVNTGRSSRNVDLVGGSDDEDEVGGSESVGRLARHNRDETESVTSSAFETIPQTPSTTNASGMAAQHARGGPRRSNTSMMLGQSTMMGQTYQWESDVDAHDCRRCGRRFTFLVRRHHCRRCGLVVCDRCSTCRTTLPPSQILQDPSLNPAVAPPISPSQPQRVCDICFADIGMPTTPSASSFSHPHRTSSLNSSFEAGGSTNVTHGLRRTDSNQSMKDCPACGKTLMDMAGGKAAQEQHVKECLEKGRGGSVSGVRYVGE</sequence>
<proteinExistence type="predicted"/>
<gene>
    <name evidence="8" type="ORF">BC936DRAFT_137679</name>
</gene>
<reference evidence="8 9" key="1">
    <citation type="journal article" date="2018" name="New Phytol.">
        <title>Phylogenomics of Endogonaceae and evolution of mycorrhizas within Mucoromycota.</title>
        <authorList>
            <person name="Chang Y."/>
            <person name="Desiro A."/>
            <person name="Na H."/>
            <person name="Sandor L."/>
            <person name="Lipzen A."/>
            <person name="Clum A."/>
            <person name="Barry K."/>
            <person name="Grigoriev I.V."/>
            <person name="Martin F.M."/>
            <person name="Stajich J.E."/>
            <person name="Smith M.E."/>
            <person name="Bonito G."/>
            <person name="Spatafora J.W."/>
        </authorList>
    </citation>
    <scope>NUCLEOTIDE SEQUENCE [LARGE SCALE GENOMIC DNA]</scope>
    <source>
        <strain evidence="8 9">GMNB39</strain>
    </source>
</reference>
<dbReference type="OrthoDB" id="660555at2759"/>
<dbReference type="SUPFAM" id="SSF48403">
    <property type="entry name" value="Ankyrin repeat"/>
    <property type="match status" value="1"/>
</dbReference>
<dbReference type="PROSITE" id="PS50297">
    <property type="entry name" value="ANK_REP_REGION"/>
    <property type="match status" value="2"/>
</dbReference>
<organism evidence="8 9">
    <name type="scientific">Jimgerdemannia flammicorona</name>
    <dbReference type="NCBI Taxonomy" id="994334"/>
    <lineage>
        <taxon>Eukaryota</taxon>
        <taxon>Fungi</taxon>
        <taxon>Fungi incertae sedis</taxon>
        <taxon>Mucoromycota</taxon>
        <taxon>Mucoromycotina</taxon>
        <taxon>Endogonomycetes</taxon>
        <taxon>Endogonales</taxon>
        <taxon>Endogonaceae</taxon>
        <taxon>Jimgerdemannia</taxon>
    </lineage>
</organism>
<feature type="region of interest" description="Disordered" evidence="6">
    <location>
        <begin position="814"/>
        <end position="836"/>
    </location>
</feature>
<dbReference type="PROSITE" id="PS50178">
    <property type="entry name" value="ZF_FYVE"/>
    <property type="match status" value="1"/>
</dbReference>
<dbReference type="Gene3D" id="1.25.40.20">
    <property type="entry name" value="Ankyrin repeat-containing domain"/>
    <property type="match status" value="2"/>
</dbReference>